<organism evidence="18 19">
    <name type="scientific">Enterococcus camelliae</name>
    <dbReference type="NCBI Taxonomy" id="453959"/>
    <lineage>
        <taxon>Bacteria</taxon>
        <taxon>Bacillati</taxon>
        <taxon>Bacillota</taxon>
        <taxon>Bacilli</taxon>
        <taxon>Lactobacillales</taxon>
        <taxon>Enterococcaceae</taxon>
        <taxon>Enterococcus</taxon>
    </lineage>
</organism>
<dbReference type="Proteomes" id="UP001597427">
    <property type="component" value="Unassembled WGS sequence"/>
</dbReference>
<evidence type="ECO:0000313" key="18">
    <source>
        <dbReference type="EMBL" id="MFD2729776.1"/>
    </source>
</evidence>
<evidence type="ECO:0000256" key="1">
    <source>
        <dbReference type="ARBA" id="ARBA00001966"/>
    </source>
</evidence>
<keyword evidence="6 16" id="KW-0479">Metal-binding</keyword>
<evidence type="ECO:0000256" key="4">
    <source>
        <dbReference type="ARBA" id="ARBA00020049"/>
    </source>
</evidence>
<comment type="caution">
    <text evidence="18">The sequence shown here is derived from an EMBL/GenBank/DDBJ whole genome shotgun (WGS) entry which is preliminary data.</text>
</comment>
<comment type="cofactor">
    <cofactor evidence="1">
        <name>[4Fe-4S] cluster</name>
        <dbReference type="ChEBI" id="CHEBI:49883"/>
    </cofactor>
</comment>
<evidence type="ECO:0000256" key="10">
    <source>
        <dbReference type="ARBA" id="ARBA00022839"/>
    </source>
</evidence>
<keyword evidence="10 16" id="KW-0269">Exonuclease</keyword>
<keyword evidence="11" id="KW-0067">ATP-binding</keyword>
<evidence type="ECO:0000256" key="9">
    <source>
        <dbReference type="ARBA" id="ARBA00022806"/>
    </source>
</evidence>
<comment type="cofactor">
    <cofactor evidence="16">
        <name>iron-sulfur cluster</name>
        <dbReference type="ChEBI" id="CHEBI:30408"/>
    </cofactor>
</comment>
<keyword evidence="5 16" id="KW-0540">Nuclease</keyword>
<keyword evidence="8 16" id="KW-0378">Hydrolase</keyword>
<evidence type="ECO:0000256" key="6">
    <source>
        <dbReference type="ARBA" id="ARBA00022723"/>
    </source>
</evidence>
<comment type="cofactor">
    <cofactor evidence="16">
        <name>Mg(2+)</name>
        <dbReference type="ChEBI" id="CHEBI:18420"/>
    </cofactor>
    <cofactor evidence="16">
        <name>Mn(2+)</name>
        <dbReference type="ChEBI" id="CHEBI:29035"/>
    </cofactor>
    <text evidence="16">Mg(2+) or Mn(2+) required for ssDNA cleavage activity.</text>
</comment>
<evidence type="ECO:0000313" key="19">
    <source>
        <dbReference type="Proteomes" id="UP001597427"/>
    </source>
</evidence>
<comment type="function">
    <text evidence="16">CRISPR (clustered regularly interspaced short palindromic repeat) is an adaptive immune system that provides protection against mobile genetic elements (viruses, transposable elements and conjugative plasmids). CRISPR clusters contain sequences complementary to antecedent mobile elements and target invading nucleic acids. CRISPR clusters are transcribed and processed into CRISPR RNA (crRNA).</text>
</comment>
<keyword evidence="12 16" id="KW-0408">Iron</keyword>
<evidence type="ECO:0000256" key="7">
    <source>
        <dbReference type="ARBA" id="ARBA00022741"/>
    </source>
</evidence>
<evidence type="ECO:0000256" key="15">
    <source>
        <dbReference type="ARBA" id="ARBA00023211"/>
    </source>
</evidence>
<evidence type="ECO:0000256" key="5">
    <source>
        <dbReference type="ARBA" id="ARBA00022722"/>
    </source>
</evidence>
<dbReference type="Pfam" id="PF01930">
    <property type="entry name" value="Cas_Cas4"/>
    <property type="match status" value="1"/>
</dbReference>
<evidence type="ECO:0000256" key="11">
    <source>
        <dbReference type="ARBA" id="ARBA00022840"/>
    </source>
</evidence>
<evidence type="ECO:0000259" key="17">
    <source>
        <dbReference type="Pfam" id="PF01930"/>
    </source>
</evidence>
<protein>
    <recommendedName>
        <fullName evidence="4 16">CRISPR-associated exonuclease Cas4</fullName>
        <ecNumber evidence="3 16">3.1.12.1</ecNumber>
    </recommendedName>
</protein>
<sequence length="223" mass="26527">MTYVEDEYLMLSGIQHFYFCKRQWGLIHIDQQWDENEYTVEGQLLHKKADNPFVKEKRKDFFISRAMHVSSEKLGLNGILDVVEFYKDDQGVRILKKRGKWRPAIVEYKRGKKKSDHRDIIQLVAEVICLEEKLKCKIDESYLYYLSTNTKIKVEISDTLREEVCSYAKQMHDYYEKKQVPGAEYFKNCLKCSLYDICLPRLSKKPRSIENYMQHAITEEGIV</sequence>
<dbReference type="Gene3D" id="3.90.320.10">
    <property type="match status" value="1"/>
</dbReference>
<keyword evidence="19" id="KW-1185">Reference proteome</keyword>
<dbReference type="EMBL" id="JBHUMO010000059">
    <property type="protein sequence ID" value="MFD2729776.1"/>
    <property type="molecule type" value="Genomic_DNA"/>
</dbReference>
<dbReference type="InterPro" id="IPR011604">
    <property type="entry name" value="PDDEXK-like_dom_sf"/>
</dbReference>
<evidence type="ECO:0000256" key="13">
    <source>
        <dbReference type="ARBA" id="ARBA00023014"/>
    </source>
</evidence>
<dbReference type="InterPro" id="IPR051827">
    <property type="entry name" value="Cas4_exonuclease"/>
</dbReference>
<gene>
    <name evidence="18" type="primary">cas4</name>
    <name evidence="18" type="ORF">ACFSR0_10150</name>
</gene>
<evidence type="ECO:0000256" key="3">
    <source>
        <dbReference type="ARBA" id="ARBA00012768"/>
    </source>
</evidence>
<proteinExistence type="inferred from homology"/>
<dbReference type="PANTHER" id="PTHR36531">
    <property type="entry name" value="CRISPR-ASSOCIATED EXONUCLEASE CAS4"/>
    <property type="match status" value="1"/>
</dbReference>
<keyword evidence="13 16" id="KW-0411">Iron-sulfur</keyword>
<dbReference type="PANTHER" id="PTHR36531:SF6">
    <property type="entry name" value="DNA REPLICATION ATP-DEPENDENT HELICASE_NUCLEASE DNA2"/>
    <property type="match status" value="1"/>
</dbReference>
<evidence type="ECO:0000256" key="16">
    <source>
        <dbReference type="RuleBase" id="RU365022"/>
    </source>
</evidence>
<keyword evidence="9" id="KW-0347">Helicase</keyword>
<evidence type="ECO:0000256" key="2">
    <source>
        <dbReference type="ARBA" id="ARBA00009189"/>
    </source>
</evidence>
<name>A0ABW5TKC7_9ENTE</name>
<keyword evidence="14 16" id="KW-0051">Antiviral defense</keyword>
<evidence type="ECO:0000256" key="12">
    <source>
        <dbReference type="ARBA" id="ARBA00023004"/>
    </source>
</evidence>
<keyword evidence="7" id="KW-0547">Nucleotide-binding</keyword>
<comment type="similarity">
    <text evidence="2 16">Belongs to the CRISPR-associated exonuclease Cas4 family.</text>
</comment>
<accession>A0ABW5TKC7</accession>
<evidence type="ECO:0000256" key="14">
    <source>
        <dbReference type="ARBA" id="ARBA00023118"/>
    </source>
</evidence>
<dbReference type="InterPro" id="IPR013343">
    <property type="entry name" value="CRISPR-assoc_prot_Cas4"/>
</dbReference>
<dbReference type="RefSeq" id="WP_379982448.1">
    <property type="nucleotide sequence ID" value="NZ_JBHUMO010000059.1"/>
</dbReference>
<feature type="domain" description="DUF83" evidence="17">
    <location>
        <begin position="12"/>
        <end position="199"/>
    </location>
</feature>
<dbReference type="GO" id="GO:0016787">
    <property type="term" value="F:hydrolase activity"/>
    <property type="evidence" value="ECO:0007669"/>
    <property type="project" value="UniProtKB-KW"/>
</dbReference>
<dbReference type="EC" id="3.1.12.1" evidence="3 16"/>
<dbReference type="NCBIfam" id="TIGR00372">
    <property type="entry name" value="cas4"/>
    <property type="match status" value="1"/>
</dbReference>
<dbReference type="InterPro" id="IPR022765">
    <property type="entry name" value="Dna2/Cas4_DUF83"/>
</dbReference>
<keyword evidence="15 16" id="KW-0464">Manganese</keyword>
<evidence type="ECO:0000256" key="8">
    <source>
        <dbReference type="ARBA" id="ARBA00022801"/>
    </source>
</evidence>
<reference evidence="19" key="1">
    <citation type="journal article" date="2019" name="Int. J. Syst. Evol. Microbiol.">
        <title>The Global Catalogue of Microorganisms (GCM) 10K type strain sequencing project: providing services to taxonomists for standard genome sequencing and annotation.</title>
        <authorList>
            <consortium name="The Broad Institute Genomics Platform"/>
            <consortium name="The Broad Institute Genome Sequencing Center for Infectious Disease"/>
            <person name="Wu L."/>
            <person name="Ma J."/>
        </authorList>
    </citation>
    <scope>NUCLEOTIDE SEQUENCE [LARGE SCALE GENOMIC DNA]</scope>
    <source>
        <strain evidence="19">TISTR 932</strain>
    </source>
</reference>